<evidence type="ECO:0000313" key="4">
    <source>
        <dbReference type="Proteomes" id="UP000198949"/>
    </source>
</evidence>
<name>A0A1G6XN34_9ACTN</name>
<proteinExistence type="inferred from homology"/>
<dbReference type="CDD" id="cd23659">
    <property type="entry name" value="USP_At3g01520-like"/>
    <property type="match status" value="1"/>
</dbReference>
<dbReference type="AlphaFoldDB" id="A0A1G6XN34"/>
<keyword evidence="4" id="KW-1185">Reference proteome</keyword>
<dbReference type="InterPro" id="IPR014729">
    <property type="entry name" value="Rossmann-like_a/b/a_fold"/>
</dbReference>
<accession>A0A1G6XN34</accession>
<gene>
    <name evidence="3" type="ORF">SAMN05216270_107257</name>
</gene>
<feature type="domain" description="UspA" evidence="2">
    <location>
        <begin position="12"/>
        <end position="144"/>
    </location>
</feature>
<protein>
    <submittedName>
        <fullName evidence="3">Nucleotide-binding universal stress protein, UspA family</fullName>
    </submittedName>
</protein>
<evidence type="ECO:0000313" key="3">
    <source>
        <dbReference type="EMBL" id="SDD79580.1"/>
    </source>
</evidence>
<dbReference type="Pfam" id="PF00582">
    <property type="entry name" value="Usp"/>
    <property type="match status" value="1"/>
</dbReference>
<evidence type="ECO:0000259" key="2">
    <source>
        <dbReference type="Pfam" id="PF00582"/>
    </source>
</evidence>
<dbReference type="EMBL" id="FNAD01000007">
    <property type="protein sequence ID" value="SDD79580.1"/>
    <property type="molecule type" value="Genomic_DNA"/>
</dbReference>
<dbReference type="Proteomes" id="UP000198949">
    <property type="component" value="Unassembled WGS sequence"/>
</dbReference>
<dbReference type="PANTHER" id="PTHR46553:SF3">
    <property type="entry name" value="ADENINE NUCLEOTIDE ALPHA HYDROLASES-LIKE SUPERFAMILY PROTEIN"/>
    <property type="match status" value="1"/>
</dbReference>
<reference evidence="4" key="1">
    <citation type="submission" date="2016-10" db="EMBL/GenBank/DDBJ databases">
        <authorList>
            <person name="Varghese N."/>
            <person name="Submissions S."/>
        </authorList>
    </citation>
    <scope>NUCLEOTIDE SEQUENCE [LARGE SCALE GENOMIC DNA]</scope>
    <source>
        <strain evidence="4">CGMCC 4.3516</strain>
    </source>
</reference>
<evidence type="ECO:0000256" key="1">
    <source>
        <dbReference type="ARBA" id="ARBA00008791"/>
    </source>
</evidence>
<dbReference type="PANTHER" id="PTHR46553">
    <property type="entry name" value="ADENINE NUCLEOTIDE ALPHA HYDROLASES-LIKE SUPERFAMILY PROTEIN"/>
    <property type="match status" value="1"/>
</dbReference>
<dbReference type="InterPro" id="IPR006015">
    <property type="entry name" value="Universal_stress_UspA"/>
</dbReference>
<sequence length="147" mass="15681">MDMSDREREGGRIVVGVDGSASSQRALEWALRQAGYQGADVVAVHAWQTPVTYGTGAMLMPTEVFAEDAKKALDDILETVAPDEPGIRIEREVVEGNPAKTLIDRSKGADLLVVGNRGHGGFVGALSVSSYCVHHAHCPVIVIRGED</sequence>
<dbReference type="Gene3D" id="3.40.50.620">
    <property type="entry name" value="HUPs"/>
    <property type="match status" value="1"/>
</dbReference>
<organism evidence="3 4">
    <name type="scientific">Glycomyces harbinensis</name>
    <dbReference type="NCBI Taxonomy" id="58114"/>
    <lineage>
        <taxon>Bacteria</taxon>
        <taxon>Bacillati</taxon>
        <taxon>Actinomycetota</taxon>
        <taxon>Actinomycetes</taxon>
        <taxon>Glycomycetales</taxon>
        <taxon>Glycomycetaceae</taxon>
        <taxon>Glycomyces</taxon>
    </lineage>
</organism>
<dbReference type="SUPFAM" id="SSF52402">
    <property type="entry name" value="Adenine nucleotide alpha hydrolases-like"/>
    <property type="match status" value="1"/>
</dbReference>
<comment type="similarity">
    <text evidence="1">Belongs to the universal stress protein A family.</text>
</comment>
<dbReference type="PRINTS" id="PR01438">
    <property type="entry name" value="UNVRSLSTRESS"/>
</dbReference>
<dbReference type="STRING" id="58114.SAMN05216270_107257"/>
<dbReference type="InterPro" id="IPR006016">
    <property type="entry name" value="UspA"/>
</dbReference>